<evidence type="ECO:0000256" key="1">
    <source>
        <dbReference type="SAM" id="SignalP"/>
    </source>
</evidence>
<evidence type="ECO:0000259" key="3">
    <source>
        <dbReference type="Pfam" id="PF18042"/>
    </source>
</evidence>
<name>A0ABT2J5T7_9PSEU</name>
<dbReference type="Pfam" id="PF13354">
    <property type="entry name" value="Beta-lactamase2"/>
    <property type="match status" value="1"/>
</dbReference>
<feature type="domain" description="Beta-lactamase class A catalytic" evidence="2">
    <location>
        <begin position="154"/>
        <end position="267"/>
    </location>
</feature>
<keyword evidence="1" id="KW-0732">Signal</keyword>
<dbReference type="EMBL" id="JAFFZE010000006">
    <property type="protein sequence ID" value="MCT2582624.1"/>
    <property type="molecule type" value="Genomic_DNA"/>
</dbReference>
<proteinExistence type="predicted"/>
<dbReference type="Pfam" id="PF18042">
    <property type="entry name" value="ORF_12_N"/>
    <property type="match status" value="1"/>
</dbReference>
<dbReference type="InterPro" id="IPR000871">
    <property type="entry name" value="Beta-lactam_class-A"/>
</dbReference>
<keyword evidence="5" id="KW-1185">Reference proteome</keyword>
<organism evidence="4 5">
    <name type="scientific">Actinophytocola gossypii</name>
    <dbReference type="NCBI Taxonomy" id="2812003"/>
    <lineage>
        <taxon>Bacteria</taxon>
        <taxon>Bacillati</taxon>
        <taxon>Actinomycetota</taxon>
        <taxon>Actinomycetes</taxon>
        <taxon>Pseudonocardiales</taxon>
        <taxon>Pseudonocardiaceae</taxon>
    </lineage>
</organism>
<accession>A0ABT2J5T7</accession>
<dbReference type="InterPro" id="IPR045155">
    <property type="entry name" value="Beta-lactam_cat"/>
</dbReference>
<feature type="signal peptide" evidence="1">
    <location>
        <begin position="1"/>
        <end position="23"/>
    </location>
</feature>
<gene>
    <name evidence="4" type="ORF">JT362_05750</name>
</gene>
<dbReference type="SUPFAM" id="SSF56601">
    <property type="entry name" value="beta-lactamase/transpeptidase-like"/>
    <property type="match status" value="1"/>
</dbReference>
<dbReference type="Gene3D" id="3.10.450.280">
    <property type="match status" value="1"/>
</dbReference>
<evidence type="ECO:0000259" key="2">
    <source>
        <dbReference type="Pfam" id="PF13354"/>
    </source>
</evidence>
<dbReference type="Proteomes" id="UP001156441">
    <property type="component" value="Unassembled WGS sequence"/>
</dbReference>
<feature type="chain" id="PRO_5046191964" evidence="1">
    <location>
        <begin position="24"/>
        <end position="419"/>
    </location>
</feature>
<feature type="domain" description="ORF 12 gene product N-terminal" evidence="3">
    <location>
        <begin position="27"/>
        <end position="109"/>
    </location>
</feature>
<dbReference type="GO" id="GO:0016787">
    <property type="term" value="F:hydrolase activity"/>
    <property type="evidence" value="ECO:0007669"/>
    <property type="project" value="UniProtKB-KW"/>
</dbReference>
<protein>
    <submittedName>
        <fullName evidence="4">Serine hydrolase</fullName>
    </submittedName>
</protein>
<evidence type="ECO:0000313" key="5">
    <source>
        <dbReference type="Proteomes" id="UP001156441"/>
    </source>
</evidence>
<keyword evidence="4" id="KW-0378">Hydrolase</keyword>
<dbReference type="Gene3D" id="3.40.710.10">
    <property type="entry name" value="DD-peptidase/beta-lactamase superfamily"/>
    <property type="match status" value="1"/>
</dbReference>
<dbReference type="InterPro" id="IPR012338">
    <property type="entry name" value="Beta-lactam/transpept-like"/>
</dbReference>
<dbReference type="RefSeq" id="WP_260189962.1">
    <property type="nucleotide sequence ID" value="NZ_JAFFZE010000006.1"/>
</dbReference>
<reference evidence="4 5" key="1">
    <citation type="submission" date="2021-02" db="EMBL/GenBank/DDBJ databases">
        <title>Actinophytocola xerophila sp. nov., isolated from soil of cotton cropping field.</title>
        <authorList>
            <person name="Huang R."/>
            <person name="Chen X."/>
            <person name="Ge X."/>
            <person name="Liu W."/>
        </authorList>
    </citation>
    <scope>NUCLEOTIDE SEQUENCE [LARGE SCALE GENOMIC DNA]</scope>
    <source>
        <strain evidence="4 5">S1-96</strain>
    </source>
</reference>
<dbReference type="PANTHER" id="PTHR35333:SF5">
    <property type="entry name" value="CONSERVED LIPOPROTEIN LPQF-RELATED"/>
    <property type="match status" value="1"/>
</dbReference>
<dbReference type="PANTHER" id="PTHR35333">
    <property type="entry name" value="BETA-LACTAMASE"/>
    <property type="match status" value="1"/>
</dbReference>
<sequence length="419" mass="45008">MRRLVTTVLVLVALVVPSAPAVASPPATAEEQLAWFVDASARAPVSEAEQRAHLSAEFLAAIGGPAAFNETLTGLGPLTLDRIVDSSPASLQAVLSDFLVVLAVDDAGLVSTLQLTPHVPSPQSWSELDSRLRTLAPQVSFTTSSVDDGCRPIHEVDGNRARPLGSAFKLYVLSALGRAVADGRASWDQNLPIRDEWKSLPSGVLQDRPAGTPVTLREHANLMISISDNTATDHLVHFLGRRAVLREMTAHGNDRDRNKPLLTTRELFTLKGFRYPALADTYLSFPRGLRAALLPVLNEVPRERIVPWTEPRDIGSIEWFGSPTDMCRILAGLRSLDDPAVATAMSISDGQIGLDRDEFPTVWFKGGSEPGVLTVNYLARTADGRTLVSSVMLADPDGALDPSITPKAIALARGGLELA</sequence>
<evidence type="ECO:0000313" key="4">
    <source>
        <dbReference type="EMBL" id="MCT2582624.1"/>
    </source>
</evidence>
<comment type="caution">
    <text evidence="4">The sequence shown here is derived from an EMBL/GenBank/DDBJ whole genome shotgun (WGS) entry which is preliminary data.</text>
</comment>
<dbReference type="InterPro" id="IPR040846">
    <property type="entry name" value="ORF_12_N"/>
</dbReference>